<dbReference type="CDD" id="cd06445">
    <property type="entry name" value="ATase"/>
    <property type="match status" value="1"/>
</dbReference>
<dbReference type="SUPFAM" id="SSF46767">
    <property type="entry name" value="Methylated DNA-protein cysteine methyltransferase, C-terminal domain"/>
    <property type="match status" value="1"/>
</dbReference>
<evidence type="ECO:0000256" key="7">
    <source>
        <dbReference type="ARBA" id="ARBA00022679"/>
    </source>
</evidence>
<comment type="catalytic activity">
    <reaction evidence="10">
        <text>a 6-O-methyl-2'-deoxyguanosine in DNA + L-cysteinyl-[protein] = S-methyl-L-cysteinyl-[protein] + a 2'-deoxyguanosine in DNA</text>
        <dbReference type="Rhea" id="RHEA:24000"/>
        <dbReference type="Rhea" id="RHEA-COMP:10131"/>
        <dbReference type="Rhea" id="RHEA-COMP:10132"/>
        <dbReference type="Rhea" id="RHEA-COMP:11367"/>
        <dbReference type="Rhea" id="RHEA-COMP:11368"/>
        <dbReference type="ChEBI" id="CHEBI:29950"/>
        <dbReference type="ChEBI" id="CHEBI:82612"/>
        <dbReference type="ChEBI" id="CHEBI:85445"/>
        <dbReference type="ChEBI" id="CHEBI:85448"/>
        <dbReference type="EC" id="2.1.1.63"/>
    </reaction>
</comment>
<dbReference type="Proteomes" id="UP000177876">
    <property type="component" value="Unassembled WGS sequence"/>
</dbReference>
<name>A0A1F2WGQ2_9ACTN</name>
<organism evidence="12 13">
    <name type="scientific">Candidatus Solincola sediminis</name>
    <dbReference type="NCBI Taxonomy" id="1797199"/>
    <lineage>
        <taxon>Bacteria</taxon>
        <taxon>Bacillati</taxon>
        <taxon>Actinomycetota</taxon>
        <taxon>Candidatus Geothermincolia</taxon>
        <taxon>Candidatus Geothermincolales</taxon>
        <taxon>Candidatus Geothermincolaceae</taxon>
        <taxon>Candidatus Solincola</taxon>
    </lineage>
</organism>
<dbReference type="FunFam" id="1.10.10.10:FF:000214">
    <property type="entry name" value="Methylated-DNA--protein-cysteine methyltransferase"/>
    <property type="match status" value="1"/>
</dbReference>
<dbReference type="InterPro" id="IPR036217">
    <property type="entry name" value="MethylDNA_cys_MeTrfase_DNAb"/>
</dbReference>
<evidence type="ECO:0000313" key="12">
    <source>
        <dbReference type="EMBL" id="OFW56035.1"/>
    </source>
</evidence>
<reference evidence="12 13" key="1">
    <citation type="journal article" date="2016" name="Nat. Commun.">
        <title>Thousands of microbial genomes shed light on interconnected biogeochemical processes in an aquifer system.</title>
        <authorList>
            <person name="Anantharaman K."/>
            <person name="Brown C.T."/>
            <person name="Hug L.A."/>
            <person name="Sharon I."/>
            <person name="Castelle C.J."/>
            <person name="Probst A.J."/>
            <person name="Thomas B.C."/>
            <person name="Singh A."/>
            <person name="Wilkins M.J."/>
            <person name="Karaoz U."/>
            <person name="Brodie E.L."/>
            <person name="Williams K.H."/>
            <person name="Hubbard S.S."/>
            <person name="Banfield J.F."/>
        </authorList>
    </citation>
    <scope>NUCLEOTIDE SEQUENCE [LARGE SCALE GENOMIC DNA]</scope>
</reference>
<dbReference type="NCBIfam" id="TIGR00589">
    <property type="entry name" value="ogt"/>
    <property type="match status" value="1"/>
</dbReference>
<dbReference type="PANTHER" id="PTHR46460:SF1">
    <property type="entry name" value="METHYLATED-DNA--PROTEIN-CYSTEINE METHYLTRANSFERASE"/>
    <property type="match status" value="1"/>
</dbReference>
<dbReference type="GO" id="GO:0003908">
    <property type="term" value="F:methylated-DNA-[protein]-cysteine S-methyltransferase activity"/>
    <property type="evidence" value="ECO:0007669"/>
    <property type="project" value="UniProtKB-EC"/>
</dbReference>
<evidence type="ECO:0000256" key="1">
    <source>
        <dbReference type="ARBA" id="ARBA00001286"/>
    </source>
</evidence>
<keyword evidence="8" id="KW-0227">DNA damage</keyword>
<evidence type="ECO:0000256" key="3">
    <source>
        <dbReference type="ARBA" id="ARBA00008711"/>
    </source>
</evidence>
<comment type="function">
    <text evidence="2">Involved in the cellular defense against the biological effects of O6-methylguanine (O6-MeG) and O4-methylthymine (O4-MeT) in DNA. Repairs the methylated nucleobase in DNA by stoichiometrically transferring the methyl group to a cysteine residue in the enzyme. This is a suicide reaction: the enzyme is irreversibly inactivated.</text>
</comment>
<evidence type="ECO:0000256" key="8">
    <source>
        <dbReference type="ARBA" id="ARBA00022763"/>
    </source>
</evidence>
<sequence length="162" mass="17073">MCGEFYVLDTPIGEVLIEALDETPAQVILPGSGIKAGRSVEQAPESVRVMAEILLAFFEGKEPDPTFTCRLLDGVEVSDFGRRVLEKVAEIPCGSTSSYGDIAAMAGNPGAARAVGGVMSSNPFPLIIPCHRVIRSDGGIGGFGGGEEIKSWLLTFETRGRA</sequence>
<evidence type="ECO:0000256" key="10">
    <source>
        <dbReference type="ARBA" id="ARBA00049348"/>
    </source>
</evidence>
<comment type="similarity">
    <text evidence="3">Belongs to the MGMT family.</text>
</comment>
<dbReference type="STRING" id="1797197.A2Y75_04370"/>
<feature type="domain" description="Methylated-DNA-[protein]-cysteine S-methyltransferase DNA binding" evidence="11">
    <location>
        <begin position="79"/>
        <end position="158"/>
    </location>
</feature>
<protein>
    <recommendedName>
        <fullName evidence="5">Methylated-DNA--protein-cysteine methyltransferase</fullName>
        <ecNumber evidence="4">2.1.1.63</ecNumber>
    </recommendedName>
</protein>
<dbReference type="EC" id="2.1.1.63" evidence="4"/>
<dbReference type="GO" id="GO:0032259">
    <property type="term" value="P:methylation"/>
    <property type="evidence" value="ECO:0007669"/>
    <property type="project" value="UniProtKB-KW"/>
</dbReference>
<evidence type="ECO:0000259" key="11">
    <source>
        <dbReference type="Pfam" id="PF01035"/>
    </source>
</evidence>
<dbReference type="PROSITE" id="PS00374">
    <property type="entry name" value="MGMT"/>
    <property type="match status" value="1"/>
</dbReference>
<proteinExistence type="inferred from homology"/>
<dbReference type="GO" id="GO:0006281">
    <property type="term" value="P:DNA repair"/>
    <property type="evidence" value="ECO:0007669"/>
    <property type="project" value="UniProtKB-KW"/>
</dbReference>
<evidence type="ECO:0000313" key="13">
    <source>
        <dbReference type="Proteomes" id="UP000177876"/>
    </source>
</evidence>
<dbReference type="AlphaFoldDB" id="A0A1F2WGQ2"/>
<comment type="caution">
    <text evidence="12">The sequence shown here is derived from an EMBL/GenBank/DDBJ whole genome shotgun (WGS) entry which is preliminary data.</text>
</comment>
<dbReference type="Gene3D" id="1.10.10.10">
    <property type="entry name" value="Winged helix-like DNA-binding domain superfamily/Winged helix DNA-binding domain"/>
    <property type="match status" value="1"/>
</dbReference>
<evidence type="ECO:0000256" key="6">
    <source>
        <dbReference type="ARBA" id="ARBA00022603"/>
    </source>
</evidence>
<dbReference type="InterPro" id="IPR001497">
    <property type="entry name" value="MethylDNA_cys_MeTrfase_AS"/>
</dbReference>
<gene>
    <name evidence="12" type="ORF">A2Y75_04370</name>
</gene>
<dbReference type="Pfam" id="PF01035">
    <property type="entry name" value="DNA_binding_1"/>
    <property type="match status" value="1"/>
</dbReference>
<dbReference type="InterPro" id="IPR036388">
    <property type="entry name" value="WH-like_DNA-bd_sf"/>
</dbReference>
<dbReference type="PANTHER" id="PTHR46460">
    <property type="entry name" value="METHYLATED-DNA--PROTEIN-CYSTEINE METHYLTRANSFERASE"/>
    <property type="match status" value="1"/>
</dbReference>
<keyword evidence="7" id="KW-0808">Transferase</keyword>
<keyword evidence="6" id="KW-0489">Methyltransferase</keyword>
<evidence type="ECO:0000256" key="2">
    <source>
        <dbReference type="ARBA" id="ARBA00003317"/>
    </source>
</evidence>
<evidence type="ECO:0000256" key="5">
    <source>
        <dbReference type="ARBA" id="ARBA00015377"/>
    </source>
</evidence>
<evidence type="ECO:0000256" key="4">
    <source>
        <dbReference type="ARBA" id="ARBA00011918"/>
    </source>
</evidence>
<dbReference type="EMBL" id="MELK01000050">
    <property type="protein sequence ID" value="OFW56035.1"/>
    <property type="molecule type" value="Genomic_DNA"/>
</dbReference>
<keyword evidence="9" id="KW-0234">DNA repair</keyword>
<accession>A0A1F2WGQ2</accession>
<comment type="catalytic activity">
    <reaction evidence="1">
        <text>a 4-O-methyl-thymidine in DNA + L-cysteinyl-[protein] = a thymidine in DNA + S-methyl-L-cysteinyl-[protein]</text>
        <dbReference type="Rhea" id="RHEA:53428"/>
        <dbReference type="Rhea" id="RHEA-COMP:10131"/>
        <dbReference type="Rhea" id="RHEA-COMP:10132"/>
        <dbReference type="Rhea" id="RHEA-COMP:13555"/>
        <dbReference type="Rhea" id="RHEA-COMP:13556"/>
        <dbReference type="ChEBI" id="CHEBI:29950"/>
        <dbReference type="ChEBI" id="CHEBI:82612"/>
        <dbReference type="ChEBI" id="CHEBI:137386"/>
        <dbReference type="ChEBI" id="CHEBI:137387"/>
        <dbReference type="EC" id="2.1.1.63"/>
    </reaction>
</comment>
<evidence type="ECO:0000256" key="9">
    <source>
        <dbReference type="ARBA" id="ARBA00023204"/>
    </source>
</evidence>
<dbReference type="InterPro" id="IPR014048">
    <property type="entry name" value="MethylDNA_cys_MeTrfase_DNA-bd"/>
</dbReference>